<accession>A0A8J8WAZ8</accession>
<organism evidence="2 3">
    <name type="scientific">Chionoecetes opilio</name>
    <name type="common">Atlantic snow crab</name>
    <name type="synonym">Cancer opilio</name>
    <dbReference type="NCBI Taxonomy" id="41210"/>
    <lineage>
        <taxon>Eukaryota</taxon>
        <taxon>Metazoa</taxon>
        <taxon>Ecdysozoa</taxon>
        <taxon>Arthropoda</taxon>
        <taxon>Crustacea</taxon>
        <taxon>Multicrustacea</taxon>
        <taxon>Malacostraca</taxon>
        <taxon>Eumalacostraca</taxon>
        <taxon>Eucarida</taxon>
        <taxon>Decapoda</taxon>
        <taxon>Pleocyemata</taxon>
        <taxon>Brachyura</taxon>
        <taxon>Eubrachyura</taxon>
        <taxon>Majoidea</taxon>
        <taxon>Majidae</taxon>
        <taxon>Chionoecetes</taxon>
    </lineage>
</organism>
<evidence type="ECO:0000313" key="3">
    <source>
        <dbReference type="Proteomes" id="UP000770661"/>
    </source>
</evidence>
<gene>
    <name evidence="2" type="ORF">GWK47_025597</name>
</gene>
<evidence type="ECO:0000313" key="2">
    <source>
        <dbReference type="EMBL" id="KAG0700403.1"/>
    </source>
</evidence>
<dbReference type="Proteomes" id="UP000770661">
    <property type="component" value="Unassembled WGS sequence"/>
</dbReference>
<keyword evidence="3" id="KW-1185">Reference proteome</keyword>
<name>A0A8J8WAZ8_CHIOP</name>
<dbReference type="EMBL" id="JACEEZ010025475">
    <property type="protein sequence ID" value="KAG0700403.1"/>
    <property type="molecule type" value="Genomic_DNA"/>
</dbReference>
<reference evidence="2" key="1">
    <citation type="submission" date="2020-07" db="EMBL/GenBank/DDBJ databases">
        <title>The High-quality genome of the commercially important snow crab, Chionoecetes opilio.</title>
        <authorList>
            <person name="Jeong J.-H."/>
            <person name="Ryu S."/>
        </authorList>
    </citation>
    <scope>NUCLEOTIDE SEQUENCE</scope>
    <source>
        <strain evidence="2">MADBK_172401_WGS</strain>
        <tissue evidence="2">Digestive gland</tissue>
    </source>
</reference>
<dbReference type="AlphaFoldDB" id="A0A8J8WAZ8"/>
<evidence type="ECO:0000256" key="1">
    <source>
        <dbReference type="SAM" id="MobiDB-lite"/>
    </source>
</evidence>
<protein>
    <submittedName>
        <fullName evidence="2">Uncharacterized protein</fullName>
    </submittedName>
</protein>
<feature type="compositionally biased region" description="Basic and acidic residues" evidence="1">
    <location>
        <begin position="68"/>
        <end position="81"/>
    </location>
</feature>
<comment type="caution">
    <text evidence="2">The sequence shown here is derived from an EMBL/GenBank/DDBJ whole genome shotgun (WGS) entry which is preliminary data.</text>
</comment>
<proteinExistence type="predicted"/>
<sequence length="143" mass="15731">MVMEDKHPMEEVCITETWVLGGSLRRLQERETGVQGTYHTGVIATRGPKTREAIQDPGLRQRSVPSKADVESSRDRREHQHTPAPLGNPRCPPPNPVPPCRPSPQDIADAATAREEKPPTPACSNSPHNASMDRRVQVCLTNG</sequence>
<feature type="region of interest" description="Disordered" evidence="1">
    <location>
        <begin position="31"/>
        <end position="143"/>
    </location>
</feature>
<feature type="compositionally biased region" description="Pro residues" evidence="1">
    <location>
        <begin position="90"/>
        <end position="102"/>
    </location>
</feature>